<gene>
    <name evidence="1" type="ORF">EJF14_40241</name>
</gene>
<dbReference type="EMBL" id="CP038487">
    <property type="protein sequence ID" value="QFZ28210.1"/>
    <property type="molecule type" value="Genomic_DNA"/>
</dbReference>
<proteinExistence type="predicted"/>
<dbReference type="Proteomes" id="UP000326582">
    <property type="component" value="Chromosome 4"/>
</dbReference>
<protein>
    <submittedName>
        <fullName evidence="1">Kelch repeat-containing protein</fullName>
    </submittedName>
</protein>
<reference evidence="2" key="1">
    <citation type="journal article" date="2019" name="MBio">
        <title>Comparative genomics for the elucidation of multidrug resistance (MDR) in Candida lusitaniae.</title>
        <authorList>
            <person name="Kannan A."/>
            <person name="Asner S.A."/>
            <person name="Trachsel E."/>
            <person name="Kelly S."/>
            <person name="Parker J."/>
            <person name="Sanglard D."/>
        </authorList>
    </citation>
    <scope>NUCLEOTIDE SEQUENCE [LARGE SCALE GENOMIC DNA]</scope>
    <source>
        <strain evidence="2">P1</strain>
    </source>
</reference>
<name>A0ACD0WLS6_CLALS</name>
<evidence type="ECO:0000313" key="2">
    <source>
        <dbReference type="Proteomes" id="UP000326582"/>
    </source>
</evidence>
<accession>A0ACD0WLS6</accession>
<evidence type="ECO:0000313" key="1">
    <source>
        <dbReference type="EMBL" id="QFZ28210.1"/>
    </source>
</evidence>
<keyword evidence="2" id="KW-1185">Reference proteome</keyword>
<organism evidence="1 2">
    <name type="scientific">Clavispora lusitaniae</name>
    <name type="common">Candida lusitaniae</name>
    <dbReference type="NCBI Taxonomy" id="36911"/>
    <lineage>
        <taxon>Eukaryota</taxon>
        <taxon>Fungi</taxon>
        <taxon>Dikarya</taxon>
        <taxon>Ascomycota</taxon>
        <taxon>Saccharomycotina</taxon>
        <taxon>Pichiomycetes</taxon>
        <taxon>Metschnikowiaceae</taxon>
        <taxon>Clavispora</taxon>
    </lineage>
</organism>
<sequence length="1143" mass="127871">MARFHFGKKKKSESEPDTSTMSSPAEFRSNPRHSYANRPSFSSRATESPPPDKIMTGAAPGPSSAMTSPEKHLVAEKQQSSVMKQSPDHQFLVDKNASTPWTRYKLFNSPFPRYRHAASALSSDKNVLYIMGGLKEGSVFGDTWKITPHTASDNTITHFTSEMIEVVNNNHPPARVGHSSVLCGNAYIIYGGDTVDTDYNGYPDDNLYMFNINNCKYTVPSHILNKPRGRYGHSIGVVSLSTSSSRLYLFGGQLESEVFSDLYYFELTSFKSPHARWELAEPLNNFKPPPLTNHTMSVYKHKIYIFGGVYNHEKVSNDLWCYDTLLNKWSQVPTTGDVPLPVNEHSAVLVNEYLYVYGGNDFSGTIYDTLHCLDLRTFQWMKLDNRFGVNGPGPRCGHSISYLPNLHKLVIMGGDKNDYISEDSANFETHEEYDGTETGTMIFVMDLYLADHLLRGGVPKKLAASAGGAAAVLSKRPPSPVVSDDAFTRHRKSMSAGIDDFRTPNASLERIAPTVEPPRSVSDSTERNRTVSDFIDVHTKQVSEHKVTPTAGSSGDNFVEVHLPSSAISENDTNTDAEIAVMDTPDDGRSPFAQGKLVSLGQKLPEEIRSDNATPVLSHEFAHLTNDFPDTEEEEEEQALRIRNREQEPSAQETDDEDHDEPTIVHVRESSALPEPNLKSPSTIVPNSASSHKGNGFDAGLNSSPRKASSGSTPEVDSKVKQVISELNTEISDLKKYTEAQIHEATDKIHSLEEENKLLKEKLEAASFDKSKVEDLSQELAEKNSIIGELRSSIPPDDLSVEDEAAGVPKKGFTDALKYRLQNLDMANKLVYLQNENTQLKEKFTRFEPFMDNQMTQLSSLQKVIKSQEERIADLTAQVKSESVLHEQIAEWKHKYENLELQFNTYKSVHADVEFTDDETETSRDVDPNATEPTPQKKTAGQLSSHLEKLVSLWQSAHAPDTKERGINSENDTVVAELQKQVDDLLRTSQQQQQASASEMSELRNELEAKMAALQALEANYRDAIQSVNNTSKALNVNQDELRNQKVLIEKLARENNELKLFKKASRRVSSLPGESSIKRMQSDSTTSLHEVNDTEDDLQSAHYQMKVKDLEADLYIMKQERDQLIENVNSLKKELYFAKNNA</sequence>